<feature type="region of interest" description="Disordered" evidence="2">
    <location>
        <begin position="1"/>
        <end position="34"/>
    </location>
</feature>
<sequence>MTELVGRNGDRARTSAKVSSMVCEVPPDGKTRHPCRRRRIRRPAFSTFATGSGGARRRSNPATPLLRWKFSDGEQRTAEASTCSVVPVLPKHGEVCVEKRHAVTARRLACGLWQLRLPEVGAGGQMSLGLEASWGQLHLPNGSHGSCINLHQHTNDVSITDHANRSSHKNEAFASFLHFSTERATKWEPRCTTVPKEAFDLYENLKFLEDQKTSPGSVVSALRSELEVAQTRIAELEIEKQSAKKKLDHYLMKIVEEKAAWRRREHEKIRSIVDAMNEDLNRERKSRQRLETMNAKLANELTEAKLHGKRLLQQYQKERKARELIEEVCNELAKEIGDDKAQVEALKMESMKTREEVEEERKMLQMAEVWREERVQMKLIDARLTLEEKYLELSKLQEEMEAFMSAANVYNDVSEARKAEVLKEAVGSVKVHDIEQFSYKPAQATENIFSIFEELQTREEVNEKEVEQHYGSLTPELNGYSEKPMKRYDNLMFDGNVDAEDDSGWETVSHVEEQDSSKSPVGSEPSVNGVFLESQASVSGTDWEDHGHDDKQNSEISEVYSVNTRQSRKMGSSIAWLWKTSHANNSEDVKKTYFEPTNGNLCNGRASNASLSPARKSGETALSSPSVGNNWCSPDVLKSHVTQGVKGRIEWHCGSHKQRLKAKLMEASFHGQKVQLRQVLKQKI</sequence>
<feature type="coiled-coil region" evidence="1">
    <location>
        <begin position="219"/>
        <end position="406"/>
    </location>
</feature>
<evidence type="ECO:0000256" key="2">
    <source>
        <dbReference type="SAM" id="MobiDB-lite"/>
    </source>
</evidence>
<reference evidence="3 4" key="1">
    <citation type="journal article" date="2020" name="Nat. Food">
        <title>A phased Vanilla planifolia genome enables genetic improvement of flavour and production.</title>
        <authorList>
            <person name="Hasing T."/>
            <person name="Tang H."/>
            <person name="Brym M."/>
            <person name="Khazi F."/>
            <person name="Huang T."/>
            <person name="Chambers A.H."/>
        </authorList>
    </citation>
    <scope>NUCLEOTIDE SEQUENCE [LARGE SCALE GENOMIC DNA]</scope>
    <source>
        <tissue evidence="3">Leaf</tissue>
    </source>
</reference>
<organism evidence="3 4">
    <name type="scientific">Vanilla planifolia</name>
    <name type="common">Vanilla</name>
    <dbReference type="NCBI Taxonomy" id="51239"/>
    <lineage>
        <taxon>Eukaryota</taxon>
        <taxon>Viridiplantae</taxon>
        <taxon>Streptophyta</taxon>
        <taxon>Embryophyta</taxon>
        <taxon>Tracheophyta</taxon>
        <taxon>Spermatophyta</taxon>
        <taxon>Magnoliopsida</taxon>
        <taxon>Liliopsida</taxon>
        <taxon>Asparagales</taxon>
        <taxon>Orchidaceae</taxon>
        <taxon>Vanilloideae</taxon>
        <taxon>Vanilleae</taxon>
        <taxon>Vanilla</taxon>
    </lineage>
</organism>
<keyword evidence="4" id="KW-1185">Reference proteome</keyword>
<dbReference type="Proteomes" id="UP000636800">
    <property type="component" value="Chromosome 6"/>
</dbReference>
<dbReference type="PANTHER" id="PTHR31071:SF2">
    <property type="entry name" value="ACTIN CYTOSKELETON-REGULATORY COMPLEX PAN-LIKE PROTEIN"/>
    <property type="match status" value="1"/>
</dbReference>
<gene>
    <name evidence="3" type="ORF">HPP92_014125</name>
</gene>
<evidence type="ECO:0000256" key="1">
    <source>
        <dbReference type="SAM" id="Coils"/>
    </source>
</evidence>
<proteinExistence type="predicted"/>
<evidence type="ECO:0000313" key="3">
    <source>
        <dbReference type="EMBL" id="KAG0477284.1"/>
    </source>
</evidence>
<dbReference type="OrthoDB" id="4869960at2759"/>
<evidence type="ECO:0000313" key="4">
    <source>
        <dbReference type="Proteomes" id="UP000636800"/>
    </source>
</evidence>
<dbReference type="InterPro" id="IPR043424">
    <property type="entry name" value="BLT-like"/>
</dbReference>
<name>A0A835QW48_VANPL</name>
<dbReference type="PANTHER" id="PTHR31071">
    <property type="entry name" value="GB|AAF24581.1"/>
    <property type="match status" value="1"/>
</dbReference>
<accession>A0A835QW48</accession>
<dbReference type="AlphaFoldDB" id="A0A835QW48"/>
<comment type="caution">
    <text evidence="3">The sequence shown here is derived from an EMBL/GenBank/DDBJ whole genome shotgun (WGS) entry which is preliminary data.</text>
</comment>
<dbReference type="EMBL" id="JADCNL010000006">
    <property type="protein sequence ID" value="KAG0477284.1"/>
    <property type="molecule type" value="Genomic_DNA"/>
</dbReference>
<protein>
    <submittedName>
        <fullName evidence="3">Uncharacterized protein</fullName>
    </submittedName>
</protein>
<keyword evidence="1" id="KW-0175">Coiled coil</keyword>